<organism evidence="3 4">
    <name type="scientific">Penicillium patulum</name>
    <name type="common">Penicillium griseofulvum</name>
    <dbReference type="NCBI Taxonomy" id="5078"/>
    <lineage>
        <taxon>Eukaryota</taxon>
        <taxon>Fungi</taxon>
        <taxon>Dikarya</taxon>
        <taxon>Ascomycota</taxon>
        <taxon>Pezizomycotina</taxon>
        <taxon>Eurotiomycetes</taxon>
        <taxon>Eurotiomycetidae</taxon>
        <taxon>Eurotiales</taxon>
        <taxon>Aspergillaceae</taxon>
        <taxon>Penicillium</taxon>
    </lineage>
</organism>
<dbReference type="Pfam" id="PF03009">
    <property type="entry name" value="GDPD"/>
    <property type="match status" value="1"/>
</dbReference>
<dbReference type="GeneID" id="63706469"/>
<dbReference type="OrthoDB" id="197419at2759"/>
<dbReference type="GO" id="GO:0047389">
    <property type="term" value="F:glycerophosphocholine phosphodiesterase activity"/>
    <property type="evidence" value="ECO:0007669"/>
    <property type="project" value="TreeGrafter"/>
</dbReference>
<dbReference type="InterPro" id="IPR030395">
    <property type="entry name" value="GP_PDE_dom"/>
</dbReference>
<evidence type="ECO:0000256" key="1">
    <source>
        <dbReference type="ARBA" id="ARBA00022801"/>
    </source>
</evidence>
<dbReference type="PANTHER" id="PTHR22958:SF1">
    <property type="entry name" value="GLYCEROPHOSPHOCHOLINE PHOSPHODIESTERASE GPCPD1"/>
    <property type="match status" value="1"/>
</dbReference>
<dbReference type="InterPro" id="IPR017946">
    <property type="entry name" value="PLC-like_Pdiesterase_TIM-brl"/>
</dbReference>
<dbReference type="AlphaFoldDB" id="A0A135L9Q1"/>
<dbReference type="InterPro" id="IPR051578">
    <property type="entry name" value="GDPD"/>
</dbReference>
<dbReference type="EMBL" id="LHQR01000070">
    <property type="protein sequence ID" value="KXG45689.1"/>
    <property type="molecule type" value="Genomic_DNA"/>
</dbReference>
<dbReference type="PANTHER" id="PTHR22958">
    <property type="entry name" value="GLYCEROPHOSPHORYL DIESTER PHOSPHODIESTERASE"/>
    <property type="match status" value="1"/>
</dbReference>
<comment type="caution">
    <text evidence="3">The sequence shown here is derived from an EMBL/GenBank/DDBJ whole genome shotgun (WGS) entry which is preliminary data.</text>
</comment>
<gene>
    <name evidence="3" type="ORF">PGRI_034560</name>
</gene>
<dbReference type="SUPFAM" id="SSF51695">
    <property type="entry name" value="PLC-like phosphodiesterases"/>
    <property type="match status" value="1"/>
</dbReference>
<sequence>MRIQDRMKHTVDFKNKGFKPNTRGHPVQDSFTTLEELLTELPEAISFNIEIKYPRLHEAVEAGVGPFGIEINTFIDRILDQIFRVSSRRTIILSSFSPEICILLAKKQDTYPVLFITNAGKLPMSDMEMRASSLQAAVRFSKRWNLTGIVFASETLVLCPRLVGYVKRSGLVCGSYGPLNNIPEHAKRDVNVMGGYDGWMARPWGSDRMGESPIIKADGGGENEKVWPQVKPTDVIKSSLESFRAAGHHYDASTLSSRIADIFASSANTYTEGWSMEGLWTIPVCDISNVVNNPDYIWSRKADILKPYGFNEKARWCGPICGMDKNTTVEFYKAANFKDDLIAPFLDDCSQQRDYEPGHTGKIEMPLWFTVGEMQMSFSLDFAARSATFTLPALSEVHYLSFELMSQSVALILNLVMVSIKNVWIDSVYHTQEDIDATYTLY</sequence>
<dbReference type="Gene3D" id="3.20.20.190">
    <property type="entry name" value="Phosphatidylinositol (PI) phosphodiesterase"/>
    <property type="match status" value="1"/>
</dbReference>
<dbReference type="RefSeq" id="XP_040644225.1">
    <property type="nucleotide sequence ID" value="XM_040791169.1"/>
</dbReference>
<reference evidence="3 4" key="1">
    <citation type="journal article" date="2016" name="BMC Genomics">
        <title>Genome sequencing and secondary metabolism of the postharvest pathogen Penicillium griseofulvum.</title>
        <authorList>
            <person name="Banani H."/>
            <person name="Marcet-Houben M."/>
            <person name="Ballester A.R."/>
            <person name="Abbruscato P."/>
            <person name="Gonzalez-Candelas L."/>
            <person name="Gabaldon T."/>
            <person name="Spadaro D."/>
        </authorList>
    </citation>
    <scope>NUCLEOTIDE SEQUENCE [LARGE SCALE GENOMIC DNA]</scope>
    <source>
        <strain evidence="3 4">PG3</strain>
    </source>
</reference>
<feature type="domain" description="GP-PDE" evidence="2">
    <location>
        <begin position="1"/>
        <end position="221"/>
    </location>
</feature>
<dbReference type="Proteomes" id="UP000070168">
    <property type="component" value="Unassembled WGS sequence"/>
</dbReference>
<evidence type="ECO:0000313" key="4">
    <source>
        <dbReference type="Proteomes" id="UP000070168"/>
    </source>
</evidence>
<keyword evidence="1" id="KW-0378">Hydrolase</keyword>
<protein>
    <submittedName>
        <fullName evidence="3">Glycerophosphoryl diester phosphodiesterase</fullName>
    </submittedName>
</protein>
<accession>A0A135L9Q1</accession>
<evidence type="ECO:0000313" key="3">
    <source>
        <dbReference type="EMBL" id="KXG45689.1"/>
    </source>
</evidence>
<dbReference type="PROSITE" id="PS51704">
    <property type="entry name" value="GP_PDE"/>
    <property type="match status" value="1"/>
</dbReference>
<dbReference type="STRING" id="5078.A0A135L9Q1"/>
<dbReference type="GO" id="GO:0046475">
    <property type="term" value="P:glycerophospholipid catabolic process"/>
    <property type="evidence" value="ECO:0007669"/>
    <property type="project" value="TreeGrafter"/>
</dbReference>
<name>A0A135L9Q1_PENPA</name>
<proteinExistence type="predicted"/>
<evidence type="ECO:0000259" key="2">
    <source>
        <dbReference type="PROSITE" id="PS51704"/>
    </source>
</evidence>
<keyword evidence="4" id="KW-1185">Reference proteome</keyword>